<feature type="domain" description="BHLH" evidence="6">
    <location>
        <begin position="632"/>
        <end position="681"/>
    </location>
</feature>
<dbReference type="OrthoDB" id="1883654at2759"/>
<evidence type="ECO:0000256" key="5">
    <source>
        <dbReference type="SAM" id="MobiDB-lite"/>
    </source>
</evidence>
<organism evidence="7 8">
    <name type="scientific">Nyssa sinensis</name>
    <dbReference type="NCBI Taxonomy" id="561372"/>
    <lineage>
        <taxon>Eukaryota</taxon>
        <taxon>Viridiplantae</taxon>
        <taxon>Streptophyta</taxon>
        <taxon>Embryophyta</taxon>
        <taxon>Tracheophyta</taxon>
        <taxon>Spermatophyta</taxon>
        <taxon>Magnoliopsida</taxon>
        <taxon>eudicotyledons</taxon>
        <taxon>Gunneridae</taxon>
        <taxon>Pentapetalae</taxon>
        <taxon>asterids</taxon>
        <taxon>Cornales</taxon>
        <taxon>Nyssaceae</taxon>
        <taxon>Nyssa</taxon>
    </lineage>
</organism>
<evidence type="ECO:0000313" key="8">
    <source>
        <dbReference type="Proteomes" id="UP000325577"/>
    </source>
</evidence>
<dbReference type="InterPro" id="IPR043561">
    <property type="entry name" value="LHW-like"/>
</dbReference>
<dbReference type="GO" id="GO:0046983">
    <property type="term" value="F:protein dimerization activity"/>
    <property type="evidence" value="ECO:0007669"/>
    <property type="project" value="InterPro"/>
</dbReference>
<comment type="subcellular location">
    <subcellularLocation>
        <location evidence="1">Nucleus</location>
    </subcellularLocation>
</comment>
<keyword evidence="4" id="KW-0539">Nucleus</keyword>
<gene>
    <name evidence="7" type="ORF">F0562_007793</name>
</gene>
<evidence type="ECO:0000256" key="3">
    <source>
        <dbReference type="ARBA" id="ARBA00023163"/>
    </source>
</evidence>
<dbReference type="InterPro" id="IPR025610">
    <property type="entry name" value="MYC/MYB_N"/>
</dbReference>
<evidence type="ECO:0000313" key="7">
    <source>
        <dbReference type="EMBL" id="KAA8526107.1"/>
    </source>
</evidence>
<reference evidence="7 8" key="1">
    <citation type="submission" date="2019-09" db="EMBL/GenBank/DDBJ databases">
        <title>A chromosome-level genome assembly of the Chinese tupelo Nyssa sinensis.</title>
        <authorList>
            <person name="Yang X."/>
            <person name="Kang M."/>
            <person name="Yang Y."/>
            <person name="Xiong H."/>
            <person name="Wang M."/>
            <person name="Zhang Z."/>
            <person name="Wang Z."/>
            <person name="Wu H."/>
            <person name="Ma T."/>
            <person name="Liu J."/>
            <person name="Xi Z."/>
        </authorList>
    </citation>
    <scope>NUCLEOTIDE SEQUENCE [LARGE SCALE GENOMIC DNA]</scope>
    <source>
        <strain evidence="7">J267</strain>
        <tissue evidence="7">Leaf</tissue>
    </source>
</reference>
<proteinExistence type="predicted"/>
<evidence type="ECO:0000256" key="2">
    <source>
        <dbReference type="ARBA" id="ARBA00023015"/>
    </source>
</evidence>
<keyword evidence="2" id="KW-0805">Transcription regulation</keyword>
<keyword evidence="3" id="KW-0804">Transcription</keyword>
<dbReference type="Proteomes" id="UP000325577">
    <property type="component" value="Linkage Group LG3"/>
</dbReference>
<dbReference type="GO" id="GO:0005634">
    <property type="term" value="C:nucleus"/>
    <property type="evidence" value="ECO:0007669"/>
    <property type="project" value="UniProtKB-SubCell"/>
</dbReference>
<dbReference type="PANTHER" id="PTHR46196:SF2">
    <property type="entry name" value="TRANSCRIPTION FACTOR BHLH157"/>
    <property type="match status" value="1"/>
</dbReference>
<dbReference type="AlphaFoldDB" id="A0A5J5A9N8"/>
<dbReference type="EMBL" id="CM018046">
    <property type="protein sequence ID" value="KAA8526107.1"/>
    <property type="molecule type" value="Genomic_DNA"/>
</dbReference>
<evidence type="ECO:0000256" key="4">
    <source>
        <dbReference type="ARBA" id="ARBA00023242"/>
    </source>
</evidence>
<feature type="compositionally biased region" description="Basic residues" evidence="5">
    <location>
        <begin position="629"/>
        <end position="640"/>
    </location>
</feature>
<dbReference type="InterPro" id="IPR011598">
    <property type="entry name" value="bHLH_dom"/>
</dbReference>
<dbReference type="PROSITE" id="PS50888">
    <property type="entry name" value="BHLH"/>
    <property type="match status" value="1"/>
</dbReference>
<evidence type="ECO:0000256" key="1">
    <source>
        <dbReference type="ARBA" id="ARBA00004123"/>
    </source>
</evidence>
<dbReference type="GO" id="GO:0003700">
    <property type="term" value="F:DNA-binding transcription factor activity"/>
    <property type="evidence" value="ECO:0007669"/>
    <property type="project" value="InterPro"/>
</dbReference>
<name>A0A5J5A9N8_9ASTE</name>
<accession>A0A5J5A9N8</accession>
<keyword evidence="8" id="KW-1185">Reference proteome</keyword>
<sequence>MCTEKTDSMITKALKSLCCGNGWSYGVFWRFDQRNSLLLTMEDAYYEEQMGVVIDNMLLEVHMPGSGIVGQVAFTKKHRWIFSDAHSRGQNTVGSVNVQDVFQDESEFHRQFSLGIQTIAVISVEPQGVVQFGSTQKILERMEFVDQTKRLFREMESCDGLGLSESAPSSSNSEICGPSGFFASLISSENSYFGNLKPVHDISSKNFIGTASSFRNLTQSSPFTSDHGTVTPLIRNSSHLGNQLQMAGTEALVKLSNKSSTHLQQPLLQSTTYVNHSAAQNRCTSTWGGGDSTPVSFEQQLSSEMRIQGSQDVFPDNLNSLVSFRNAVQIFSDPIFTSVRSTGAFSDIEKNTQCGSGNLMHHQQSALLFHGTEGGLPERSTGACTFQQLSQASDFATSLYKSCPLDNIFQWVEHSDNTLETALNNDLSQAMKVTSVPSSLNGADVCKNILDNHPANSVQSSITATFTFDGKEKCSNISGVQNDLFDSLGVDFGCGQSMDLLDDILMPTMSGGHLDFSTETSQCISEQHVGSMVGPQKGLFSKLGLEQLLDEEEQKGSSTSCAQVQSAGLPCFGRNMNILQPVYDRTNNLEPKKEVIPKSEVDSWIGDRYSMNRRSTAATQPKREEPGKVTKKKAKPGARPRPRDRQQIQERVQELRELIPNGVKMSIDSLLAQTIKHILFFQNVTKHADKLKQANEQKMVFHENGLFMKDDSGSSGSGVTWAYEFGAQTMVCPLVVEDLSTPGQMLIEMLCEEQGFFLEIVDIIRGFGLIILKGVMEARENKIWARFIVEAEASSHVARVEIFMALVQLLEPTTTNGINVSGELDNVIDGGVNLFNNYQQPLVPLPVSLADIVS</sequence>
<evidence type="ECO:0000259" key="6">
    <source>
        <dbReference type="PROSITE" id="PS50888"/>
    </source>
</evidence>
<dbReference type="PANTHER" id="PTHR46196">
    <property type="entry name" value="TRANSCRIPTION FACTOR BHLH155-LIKE ISOFORM X1-RELATED"/>
    <property type="match status" value="1"/>
</dbReference>
<dbReference type="Pfam" id="PF14215">
    <property type="entry name" value="bHLH-MYC_N"/>
    <property type="match status" value="1"/>
</dbReference>
<feature type="region of interest" description="Disordered" evidence="5">
    <location>
        <begin position="607"/>
        <end position="647"/>
    </location>
</feature>
<dbReference type="Pfam" id="PF23176">
    <property type="entry name" value="bHLH_LHW"/>
    <property type="match status" value="1"/>
</dbReference>
<protein>
    <recommendedName>
        <fullName evidence="6">BHLH domain-containing protein</fullName>
    </recommendedName>
</protein>